<evidence type="ECO:0000313" key="9">
    <source>
        <dbReference type="EMBL" id="CAF0774348.1"/>
    </source>
</evidence>
<dbReference type="PANTHER" id="PTHR10361">
    <property type="entry name" value="SODIUM-BILE ACID COTRANSPORTER"/>
    <property type="match status" value="1"/>
</dbReference>
<dbReference type="EMBL" id="CAJNOE010000032">
    <property type="protein sequence ID" value="CAF0774348.1"/>
    <property type="molecule type" value="Genomic_DNA"/>
</dbReference>
<reference evidence="9" key="1">
    <citation type="submission" date="2021-02" db="EMBL/GenBank/DDBJ databases">
        <authorList>
            <person name="Nowell W R."/>
        </authorList>
    </citation>
    <scope>NUCLEOTIDE SEQUENCE</scope>
</reference>
<keyword evidence="8" id="KW-0732">Signal</keyword>
<dbReference type="AlphaFoldDB" id="A0A813QZK9"/>
<evidence type="ECO:0000256" key="1">
    <source>
        <dbReference type="ARBA" id="ARBA00004141"/>
    </source>
</evidence>
<feature type="transmembrane region" description="Helical" evidence="7">
    <location>
        <begin position="378"/>
        <end position="399"/>
    </location>
</feature>
<sequence>MVRSIVFIFLIVLINVSECQITSVAIEKPSLCITGKYIVPLFSTKIIRTTFNRTYLKQLNIHEIHIYAIISDQKVAEFENHRSITEKTFRISNNTKLNNNKPMIVYNLKINANYMNRTYIHYSIRFIDTNNHTYHINCSSILIVSSPKRLIDTIFKNVIPFIIIFTSIQMGILLDVGVLKELIKRPIQVLIGFVCQYGMMPILAYTISKLFRYDPLYGLGLFVVGCCPGGSASNQWTVIFDGDLNLSVFMSFASTVASFFMMPFWLYTLGQYAYLEELKIRIPFLNLAQSLLTIIAPVGIGMLLVHCIPKLKSIIQRIVKPTLILIIFYFFVFGAFANYYLLRYIDLRTALTAPLLPWLGFGLGGFLAWVFKQDEKRIITIGIETGIQNIGIAFMILLYSLPAPDNSQATVMPLVVAYLSLQPLYILLIYQTIRRKCCKSEKSVDTLSKTTPELSEVKSEVLDNEISLPLTAAGLSAGSEPIKIV</sequence>
<dbReference type="GO" id="GO:0015293">
    <property type="term" value="F:symporter activity"/>
    <property type="evidence" value="ECO:0007669"/>
    <property type="project" value="UniProtKB-KW"/>
</dbReference>
<evidence type="ECO:0000313" key="10">
    <source>
        <dbReference type="Proteomes" id="UP000663860"/>
    </source>
</evidence>
<dbReference type="Gene3D" id="1.20.1530.20">
    <property type="match status" value="1"/>
</dbReference>
<proteinExistence type="inferred from homology"/>
<comment type="similarity">
    <text evidence="2">Belongs to the bile acid:sodium symporter (BASS) (TC 2.A.28) family.</text>
</comment>
<feature type="chain" id="PRO_5032569291" evidence="8">
    <location>
        <begin position="20"/>
        <end position="485"/>
    </location>
</feature>
<accession>A0A813QZK9</accession>
<evidence type="ECO:0000256" key="3">
    <source>
        <dbReference type="ARBA" id="ARBA00022692"/>
    </source>
</evidence>
<feature type="transmembrane region" description="Helical" evidence="7">
    <location>
        <begin position="321"/>
        <end position="341"/>
    </location>
</feature>
<dbReference type="InterPro" id="IPR004710">
    <property type="entry name" value="Bilac:Na_transpt"/>
</dbReference>
<keyword evidence="4" id="KW-0813">Transport</keyword>
<name>A0A813QZK9_9BILA</name>
<evidence type="ECO:0000256" key="5">
    <source>
        <dbReference type="ARBA" id="ARBA00022989"/>
    </source>
</evidence>
<evidence type="ECO:0000256" key="2">
    <source>
        <dbReference type="ARBA" id="ARBA00006528"/>
    </source>
</evidence>
<dbReference type="InterPro" id="IPR038770">
    <property type="entry name" value="Na+/solute_symporter_sf"/>
</dbReference>
<organism evidence="9 10">
    <name type="scientific">Adineta steineri</name>
    <dbReference type="NCBI Taxonomy" id="433720"/>
    <lineage>
        <taxon>Eukaryota</taxon>
        <taxon>Metazoa</taxon>
        <taxon>Spiralia</taxon>
        <taxon>Gnathifera</taxon>
        <taxon>Rotifera</taxon>
        <taxon>Eurotatoria</taxon>
        <taxon>Bdelloidea</taxon>
        <taxon>Adinetida</taxon>
        <taxon>Adinetidae</taxon>
        <taxon>Adineta</taxon>
    </lineage>
</organism>
<feature type="transmembrane region" description="Helical" evidence="7">
    <location>
        <begin position="158"/>
        <end position="177"/>
    </location>
</feature>
<keyword evidence="6 7" id="KW-0472">Membrane</keyword>
<feature type="transmembrane region" description="Helical" evidence="7">
    <location>
        <begin position="287"/>
        <end position="309"/>
    </location>
</feature>
<dbReference type="GO" id="GO:0016020">
    <property type="term" value="C:membrane"/>
    <property type="evidence" value="ECO:0007669"/>
    <property type="project" value="UniProtKB-SubCell"/>
</dbReference>
<keyword evidence="5 7" id="KW-1133">Transmembrane helix</keyword>
<dbReference type="InterPro" id="IPR002657">
    <property type="entry name" value="BilAc:Na_symport/Acr3"/>
</dbReference>
<comment type="caution">
    <text evidence="9">The sequence shown here is derived from an EMBL/GenBank/DDBJ whole genome shotgun (WGS) entry which is preliminary data.</text>
</comment>
<evidence type="ECO:0000256" key="4">
    <source>
        <dbReference type="ARBA" id="ARBA00022847"/>
    </source>
</evidence>
<feature type="transmembrane region" description="Helical" evidence="7">
    <location>
        <begin position="353"/>
        <end position="371"/>
    </location>
</feature>
<dbReference type="Pfam" id="PF01758">
    <property type="entry name" value="SBF"/>
    <property type="match status" value="1"/>
</dbReference>
<evidence type="ECO:0000256" key="8">
    <source>
        <dbReference type="SAM" id="SignalP"/>
    </source>
</evidence>
<keyword evidence="3 7" id="KW-0812">Transmembrane</keyword>
<comment type="subcellular location">
    <subcellularLocation>
        <location evidence="1">Membrane</location>
        <topology evidence="1">Multi-pass membrane protein</topology>
    </subcellularLocation>
</comment>
<gene>
    <name evidence="9" type="ORF">IZO911_LOCUS5468</name>
</gene>
<evidence type="ECO:0000256" key="7">
    <source>
        <dbReference type="SAM" id="Phobius"/>
    </source>
</evidence>
<feature type="transmembrane region" description="Helical" evidence="7">
    <location>
        <begin position="411"/>
        <end position="430"/>
    </location>
</feature>
<feature type="transmembrane region" description="Helical" evidence="7">
    <location>
        <begin position="246"/>
        <end position="267"/>
    </location>
</feature>
<dbReference type="Proteomes" id="UP000663860">
    <property type="component" value="Unassembled WGS sequence"/>
</dbReference>
<protein>
    <submittedName>
        <fullName evidence="9">Uncharacterized protein</fullName>
    </submittedName>
</protein>
<feature type="signal peptide" evidence="8">
    <location>
        <begin position="1"/>
        <end position="19"/>
    </location>
</feature>
<feature type="transmembrane region" description="Helical" evidence="7">
    <location>
        <begin position="219"/>
        <end position="239"/>
    </location>
</feature>
<evidence type="ECO:0000256" key="6">
    <source>
        <dbReference type="ARBA" id="ARBA00023136"/>
    </source>
</evidence>
<keyword evidence="4" id="KW-0769">Symport</keyword>
<feature type="transmembrane region" description="Helical" evidence="7">
    <location>
        <begin position="189"/>
        <end position="207"/>
    </location>
</feature>
<dbReference type="PANTHER" id="PTHR10361:SF28">
    <property type="entry name" value="P3 PROTEIN-RELATED"/>
    <property type="match status" value="1"/>
</dbReference>